<dbReference type="PROSITE" id="PS50886">
    <property type="entry name" value="TRBD"/>
    <property type="match status" value="1"/>
</dbReference>
<feature type="non-terminal residue" evidence="4">
    <location>
        <position position="1"/>
    </location>
</feature>
<dbReference type="PANTHER" id="PTHR10947:SF0">
    <property type="entry name" value="PHENYLALANINE--TRNA LIGASE BETA SUBUNIT"/>
    <property type="match status" value="1"/>
</dbReference>
<accession>A0A383CBM1</accession>
<dbReference type="GO" id="GO:0009328">
    <property type="term" value="C:phenylalanine-tRNA ligase complex"/>
    <property type="evidence" value="ECO:0007669"/>
    <property type="project" value="TreeGrafter"/>
</dbReference>
<keyword evidence="1" id="KW-0820">tRNA-binding</keyword>
<dbReference type="InterPro" id="IPR045060">
    <property type="entry name" value="Phe-tRNA-ligase_IIc_bsu"/>
</dbReference>
<dbReference type="Gene3D" id="3.50.40.10">
    <property type="entry name" value="Phenylalanyl-trna Synthetase, Chain B, domain 3"/>
    <property type="match status" value="1"/>
</dbReference>
<dbReference type="GO" id="GO:0004826">
    <property type="term" value="F:phenylalanine-tRNA ligase activity"/>
    <property type="evidence" value="ECO:0007669"/>
    <property type="project" value="InterPro"/>
</dbReference>
<evidence type="ECO:0000259" key="3">
    <source>
        <dbReference type="PROSITE" id="PS50886"/>
    </source>
</evidence>
<reference evidence="4" key="1">
    <citation type="submission" date="2018-05" db="EMBL/GenBank/DDBJ databases">
        <authorList>
            <person name="Lanie J.A."/>
            <person name="Ng W.-L."/>
            <person name="Kazmierczak K.M."/>
            <person name="Andrzejewski T.M."/>
            <person name="Davidsen T.M."/>
            <person name="Wayne K.J."/>
            <person name="Tettelin H."/>
            <person name="Glass J.I."/>
            <person name="Rusch D."/>
            <person name="Podicherti R."/>
            <person name="Tsui H.-C.T."/>
            <person name="Winkler M.E."/>
        </authorList>
    </citation>
    <scope>NUCLEOTIDE SEQUENCE</scope>
</reference>
<dbReference type="GO" id="GO:0006432">
    <property type="term" value="P:phenylalanyl-tRNA aminoacylation"/>
    <property type="evidence" value="ECO:0007669"/>
    <property type="project" value="InterPro"/>
</dbReference>
<dbReference type="InterPro" id="IPR020825">
    <property type="entry name" value="Phe-tRNA_synthase-like_B3/B4"/>
</dbReference>
<feature type="non-terminal residue" evidence="4">
    <location>
        <position position="242"/>
    </location>
</feature>
<protein>
    <recommendedName>
        <fullName evidence="3">tRNA-binding domain-containing protein</fullName>
    </recommendedName>
</protein>
<dbReference type="PANTHER" id="PTHR10947">
    <property type="entry name" value="PHENYLALANYL-TRNA SYNTHETASE BETA CHAIN AND LEUCINE-RICH REPEAT-CONTAINING PROTEIN 47"/>
    <property type="match status" value="1"/>
</dbReference>
<organism evidence="4">
    <name type="scientific">marine metagenome</name>
    <dbReference type="NCBI Taxonomy" id="408172"/>
    <lineage>
        <taxon>unclassified sequences</taxon>
        <taxon>metagenomes</taxon>
        <taxon>ecological metagenomes</taxon>
    </lineage>
</organism>
<dbReference type="AlphaFoldDB" id="A0A383CBM1"/>
<feature type="domain" description="TRNA-binding" evidence="3">
    <location>
        <begin position="1"/>
        <end position="42"/>
    </location>
</feature>
<dbReference type="Gene3D" id="3.30.56.10">
    <property type="match status" value="1"/>
</dbReference>
<evidence type="ECO:0000313" key="4">
    <source>
        <dbReference type="EMBL" id="SVE29055.1"/>
    </source>
</evidence>
<gene>
    <name evidence="4" type="ORF">METZ01_LOCUS481909</name>
</gene>
<dbReference type="Pfam" id="PF03483">
    <property type="entry name" value="B3_4"/>
    <property type="match status" value="1"/>
</dbReference>
<dbReference type="GO" id="GO:0000049">
    <property type="term" value="F:tRNA binding"/>
    <property type="evidence" value="ECO:0007669"/>
    <property type="project" value="UniProtKB-KW"/>
</dbReference>
<proteinExistence type="predicted"/>
<evidence type="ECO:0000256" key="1">
    <source>
        <dbReference type="ARBA" id="ARBA00022555"/>
    </source>
</evidence>
<name>A0A383CBM1_9ZZZZ</name>
<keyword evidence="2" id="KW-0694">RNA-binding</keyword>
<dbReference type="InterPro" id="IPR005146">
    <property type="entry name" value="B3/B4_tRNA-bd"/>
</dbReference>
<dbReference type="EMBL" id="UINC01207101">
    <property type="protein sequence ID" value="SVE29055.1"/>
    <property type="molecule type" value="Genomic_DNA"/>
</dbReference>
<evidence type="ECO:0000256" key="2">
    <source>
        <dbReference type="ARBA" id="ARBA00022884"/>
    </source>
</evidence>
<dbReference type="SUPFAM" id="SSF56037">
    <property type="entry name" value="PheT/TilS domain"/>
    <property type="match status" value="1"/>
</dbReference>
<dbReference type="InterPro" id="IPR002547">
    <property type="entry name" value="tRNA-bd_dom"/>
</dbReference>
<sequence length="242" mass="26276">RVRVYGEVSGGILCSGAEIGLEEISTGILEFDGIATIGQSVTEYLSLDDIVVDIDLTPDRGDCLSMLGLAREIAAIRGKTVKKVQIHSQKAKVSRKIPMLVAVPADAPRYIGRVIEGLEASGKTPDWMKEHLRRSGLRSLGPIIDVTNFVMMELGQPLHAFDIRSVHKSIVVRHARRGETLILLDGKEIELLPETLVISDELGPIGLAGIMGGQKSGVGRDTQAIFLESAYFRPGVISRRAR</sequence>
<dbReference type="InterPro" id="IPR012340">
    <property type="entry name" value="NA-bd_OB-fold"/>
</dbReference>
<dbReference type="SMART" id="SM00873">
    <property type="entry name" value="B3_4"/>
    <property type="match status" value="1"/>
</dbReference>
<dbReference type="SUPFAM" id="SSF50249">
    <property type="entry name" value="Nucleic acid-binding proteins"/>
    <property type="match status" value="1"/>
</dbReference>